<dbReference type="Proteomes" id="UP000790709">
    <property type="component" value="Unassembled WGS sequence"/>
</dbReference>
<gene>
    <name evidence="1" type="ORF">BV22DRAFT_856880</name>
</gene>
<organism evidence="1 2">
    <name type="scientific">Leucogyrophana mollusca</name>
    <dbReference type="NCBI Taxonomy" id="85980"/>
    <lineage>
        <taxon>Eukaryota</taxon>
        <taxon>Fungi</taxon>
        <taxon>Dikarya</taxon>
        <taxon>Basidiomycota</taxon>
        <taxon>Agaricomycotina</taxon>
        <taxon>Agaricomycetes</taxon>
        <taxon>Agaricomycetidae</taxon>
        <taxon>Boletales</taxon>
        <taxon>Boletales incertae sedis</taxon>
        <taxon>Leucogyrophana</taxon>
    </lineage>
</organism>
<reference evidence="1" key="1">
    <citation type="journal article" date="2021" name="New Phytol.">
        <title>Evolutionary innovations through gain and loss of genes in the ectomycorrhizal Boletales.</title>
        <authorList>
            <person name="Wu G."/>
            <person name="Miyauchi S."/>
            <person name="Morin E."/>
            <person name="Kuo A."/>
            <person name="Drula E."/>
            <person name="Varga T."/>
            <person name="Kohler A."/>
            <person name="Feng B."/>
            <person name="Cao Y."/>
            <person name="Lipzen A."/>
            <person name="Daum C."/>
            <person name="Hundley H."/>
            <person name="Pangilinan J."/>
            <person name="Johnson J."/>
            <person name="Barry K."/>
            <person name="LaButti K."/>
            <person name="Ng V."/>
            <person name="Ahrendt S."/>
            <person name="Min B."/>
            <person name="Choi I.G."/>
            <person name="Park H."/>
            <person name="Plett J.M."/>
            <person name="Magnuson J."/>
            <person name="Spatafora J.W."/>
            <person name="Nagy L.G."/>
            <person name="Henrissat B."/>
            <person name="Grigoriev I.V."/>
            <person name="Yang Z.L."/>
            <person name="Xu J."/>
            <person name="Martin F.M."/>
        </authorList>
    </citation>
    <scope>NUCLEOTIDE SEQUENCE</scope>
    <source>
        <strain evidence="1">KUC20120723A-06</strain>
    </source>
</reference>
<accession>A0ACB8B176</accession>
<dbReference type="EMBL" id="MU266653">
    <property type="protein sequence ID" value="KAH7919515.1"/>
    <property type="molecule type" value="Genomic_DNA"/>
</dbReference>
<sequence length="213" mass="24093">MLTVLPTDGTITATAECAASSIAEIQKEEQERKQRNERLLKFAKTFGSIPGVEVGDTWSSRAECPVHRVPMQGIHGSKDDGCYSIAISNLYKYDSDFGETVIYTGSGGFEHYDPKSGKRRRTGPQVRDQQWSDFGNMSLYVSRETGNPVRVIRSWKTVSKYAPAFGYRYDGLYTVKDAWKEQTENGFKICRYRLEVSKASRLVSCPMKARIFL</sequence>
<comment type="caution">
    <text evidence="1">The sequence shown here is derived from an EMBL/GenBank/DDBJ whole genome shotgun (WGS) entry which is preliminary data.</text>
</comment>
<evidence type="ECO:0000313" key="2">
    <source>
        <dbReference type="Proteomes" id="UP000790709"/>
    </source>
</evidence>
<keyword evidence="2" id="KW-1185">Reference proteome</keyword>
<name>A0ACB8B176_9AGAM</name>
<evidence type="ECO:0000313" key="1">
    <source>
        <dbReference type="EMBL" id="KAH7919515.1"/>
    </source>
</evidence>
<protein>
    <submittedName>
        <fullName evidence="1">Uncharacterized protein</fullName>
    </submittedName>
</protein>
<proteinExistence type="predicted"/>